<evidence type="ECO:0000259" key="1">
    <source>
        <dbReference type="PROSITE" id="PS50042"/>
    </source>
</evidence>
<dbReference type="Gene3D" id="2.60.120.10">
    <property type="entry name" value="Jelly Rolls"/>
    <property type="match status" value="1"/>
</dbReference>
<dbReference type="SUPFAM" id="SSF51206">
    <property type="entry name" value="cAMP-binding domain-like"/>
    <property type="match status" value="1"/>
</dbReference>
<dbReference type="PROSITE" id="PS50042">
    <property type="entry name" value="CNMP_BINDING_3"/>
    <property type="match status" value="1"/>
</dbReference>
<dbReference type="InterPro" id="IPR014710">
    <property type="entry name" value="RmlC-like_jellyroll"/>
</dbReference>
<sequence length="131" mass="14498">MGGGVSSPLEPEAPGSLKLFHSLKDEYSDLVTQDIADEVMFETLKQGLQTVPRGDDVKQPTKSPDVMKLLRDNIQALLFEATTDDEMDKVVAVMTDMHVRAGDVVIQQNDHGDKFYGNLAAKHENEAIERN</sequence>
<organism evidence="2 3">
    <name type="scientific">Aphanomyces astaci</name>
    <name type="common">Crayfish plague agent</name>
    <dbReference type="NCBI Taxonomy" id="112090"/>
    <lineage>
        <taxon>Eukaryota</taxon>
        <taxon>Sar</taxon>
        <taxon>Stramenopiles</taxon>
        <taxon>Oomycota</taxon>
        <taxon>Saprolegniomycetes</taxon>
        <taxon>Saprolegniales</taxon>
        <taxon>Verrucalvaceae</taxon>
        <taxon>Aphanomyces</taxon>
    </lineage>
</organism>
<protein>
    <recommendedName>
        <fullName evidence="1">Cyclic nucleotide-binding domain-containing protein</fullName>
    </recommendedName>
</protein>
<accession>A0A3R7AJN8</accession>
<reference evidence="2 3" key="1">
    <citation type="submission" date="2018-08" db="EMBL/GenBank/DDBJ databases">
        <title>Aphanomyces genome sequencing and annotation.</title>
        <authorList>
            <person name="Minardi D."/>
            <person name="Oidtmann B."/>
            <person name="Van Der Giezen M."/>
            <person name="Studholme D.J."/>
        </authorList>
    </citation>
    <scope>NUCLEOTIDE SEQUENCE [LARGE SCALE GENOMIC DNA]</scope>
    <source>
        <strain evidence="2 3">FDL457</strain>
    </source>
</reference>
<dbReference type="VEuPathDB" id="FungiDB:H257_03801"/>
<dbReference type="Proteomes" id="UP000286510">
    <property type="component" value="Unassembled WGS sequence"/>
</dbReference>
<proteinExistence type="predicted"/>
<comment type="caution">
    <text evidence="2">The sequence shown here is derived from an EMBL/GenBank/DDBJ whole genome shotgun (WGS) entry which is preliminary data.</text>
</comment>
<gene>
    <name evidence="2" type="ORF">DYB26_003503</name>
</gene>
<feature type="domain" description="Cyclic nucleotide-binding" evidence="1">
    <location>
        <begin position="78"/>
        <end position="116"/>
    </location>
</feature>
<evidence type="ECO:0000313" key="3">
    <source>
        <dbReference type="Proteomes" id="UP000286510"/>
    </source>
</evidence>
<evidence type="ECO:0000313" key="2">
    <source>
        <dbReference type="EMBL" id="RHZ07034.1"/>
    </source>
</evidence>
<dbReference type="InterPro" id="IPR000595">
    <property type="entry name" value="cNMP-bd_dom"/>
</dbReference>
<name>A0A3R7AJN8_APHAT</name>
<dbReference type="InterPro" id="IPR018490">
    <property type="entry name" value="cNMP-bd_dom_sf"/>
</dbReference>
<dbReference type="EMBL" id="QUTF01016363">
    <property type="protein sequence ID" value="RHZ07034.1"/>
    <property type="molecule type" value="Genomic_DNA"/>
</dbReference>
<dbReference type="AlphaFoldDB" id="A0A3R7AJN8"/>